<comment type="caution">
    <text evidence="1">The sequence shown here is derived from an EMBL/GenBank/DDBJ whole genome shotgun (WGS) entry which is preliminary data.</text>
</comment>
<accession>A0ACC2SY09</accession>
<gene>
    <name evidence="1" type="ORF">DSO57_1003361</name>
</gene>
<proteinExistence type="predicted"/>
<organism evidence="1 2">
    <name type="scientific">Entomophthora muscae</name>
    <dbReference type="NCBI Taxonomy" id="34485"/>
    <lineage>
        <taxon>Eukaryota</taxon>
        <taxon>Fungi</taxon>
        <taxon>Fungi incertae sedis</taxon>
        <taxon>Zoopagomycota</taxon>
        <taxon>Entomophthoromycotina</taxon>
        <taxon>Entomophthoromycetes</taxon>
        <taxon>Entomophthorales</taxon>
        <taxon>Entomophthoraceae</taxon>
        <taxon>Entomophthora</taxon>
    </lineage>
</organism>
<dbReference type="Proteomes" id="UP001165960">
    <property type="component" value="Unassembled WGS sequence"/>
</dbReference>
<keyword evidence="2" id="KW-1185">Reference proteome</keyword>
<name>A0ACC2SY09_9FUNG</name>
<reference evidence="1" key="1">
    <citation type="submission" date="2022-04" db="EMBL/GenBank/DDBJ databases">
        <title>Genome of the entomopathogenic fungus Entomophthora muscae.</title>
        <authorList>
            <person name="Elya C."/>
            <person name="Lovett B.R."/>
            <person name="Lee E."/>
            <person name="Macias A.M."/>
            <person name="Hajek A.E."/>
            <person name="De Bivort B.L."/>
            <person name="Kasson M.T."/>
            <person name="De Fine Licht H.H."/>
            <person name="Stajich J.E."/>
        </authorList>
    </citation>
    <scope>NUCLEOTIDE SEQUENCE</scope>
    <source>
        <strain evidence="1">Berkeley</strain>
    </source>
</reference>
<dbReference type="EMBL" id="QTSX02004268">
    <property type="protein sequence ID" value="KAJ9067056.1"/>
    <property type="molecule type" value="Genomic_DNA"/>
</dbReference>
<evidence type="ECO:0000313" key="2">
    <source>
        <dbReference type="Proteomes" id="UP001165960"/>
    </source>
</evidence>
<sequence>MSLSNLSQRFHVVQNVLQSSPVNSSFNHTQKLRTLLLSLQNALNQTGRSLTEASEEQLLTSLRNPELGEKKVVVTRNRSLTNDFDDMSKLVRVLELKASLKKELDHLEKYIAVEADEPEGLVPIKLTLSDSSCSNPQLSPTIDSSPCDSFSDVSDVEDLALNSIFTDSLLNASSLKISPAYPPTSHQHPLFKTPPSTLRSLNSRDQMPFKRAVRSSGIKRMGSSPNLRQDAHDKLSVEFSSLAIEDQGSENDFLSIGKSRFALNIVVGDPSRVGQGYRSFTVYTCQALGIDGKKYTVHKRYSDFEKLRGVLLKVFPEFKKFVPQLPQKKVVGKFEASFVESRRQGLEHFLAYVCLHPVIGTCPAISRWFSQ</sequence>
<protein>
    <submittedName>
        <fullName evidence="1">Uncharacterized protein</fullName>
    </submittedName>
</protein>
<evidence type="ECO:0000313" key="1">
    <source>
        <dbReference type="EMBL" id="KAJ9067056.1"/>
    </source>
</evidence>